<dbReference type="PANTHER" id="PTHR36753">
    <property type="entry name" value="TRANSMEMBRANE PROTEIN"/>
    <property type="match status" value="1"/>
</dbReference>
<protein>
    <submittedName>
        <fullName evidence="1">Uncharacterized protein</fullName>
    </submittedName>
</protein>
<organism evidence="1 2">
    <name type="scientific">Acorus calamus</name>
    <name type="common">Sweet flag</name>
    <dbReference type="NCBI Taxonomy" id="4465"/>
    <lineage>
        <taxon>Eukaryota</taxon>
        <taxon>Viridiplantae</taxon>
        <taxon>Streptophyta</taxon>
        <taxon>Embryophyta</taxon>
        <taxon>Tracheophyta</taxon>
        <taxon>Spermatophyta</taxon>
        <taxon>Magnoliopsida</taxon>
        <taxon>Liliopsida</taxon>
        <taxon>Acoraceae</taxon>
        <taxon>Acorus</taxon>
    </lineage>
</organism>
<gene>
    <name evidence="1" type="ORF">QJS10_CPB17g00338</name>
</gene>
<dbReference type="PANTHER" id="PTHR36753:SF2">
    <property type="entry name" value="TRANSMEMBRANE PROTEIN"/>
    <property type="match status" value="1"/>
</dbReference>
<evidence type="ECO:0000313" key="2">
    <source>
        <dbReference type="Proteomes" id="UP001180020"/>
    </source>
</evidence>
<reference evidence="1" key="2">
    <citation type="submission" date="2023-06" db="EMBL/GenBank/DDBJ databases">
        <authorList>
            <person name="Ma L."/>
            <person name="Liu K.-W."/>
            <person name="Li Z."/>
            <person name="Hsiao Y.-Y."/>
            <person name="Qi Y."/>
            <person name="Fu T."/>
            <person name="Tang G."/>
            <person name="Zhang D."/>
            <person name="Sun W.-H."/>
            <person name="Liu D.-K."/>
            <person name="Li Y."/>
            <person name="Chen G.-Z."/>
            <person name="Liu X.-D."/>
            <person name="Liao X.-Y."/>
            <person name="Jiang Y.-T."/>
            <person name="Yu X."/>
            <person name="Hao Y."/>
            <person name="Huang J."/>
            <person name="Zhao X.-W."/>
            <person name="Ke S."/>
            <person name="Chen Y.-Y."/>
            <person name="Wu W.-L."/>
            <person name="Hsu J.-L."/>
            <person name="Lin Y.-F."/>
            <person name="Huang M.-D."/>
            <person name="Li C.-Y."/>
            <person name="Huang L."/>
            <person name="Wang Z.-W."/>
            <person name="Zhao X."/>
            <person name="Zhong W.-Y."/>
            <person name="Peng D.-H."/>
            <person name="Ahmad S."/>
            <person name="Lan S."/>
            <person name="Zhang J.-S."/>
            <person name="Tsai W.-C."/>
            <person name="Van De Peer Y."/>
            <person name="Liu Z.-J."/>
        </authorList>
    </citation>
    <scope>NUCLEOTIDE SEQUENCE</scope>
    <source>
        <strain evidence="1">CP</strain>
        <tissue evidence="1">Leaves</tissue>
    </source>
</reference>
<name>A0AAV9CTR6_ACOCL</name>
<dbReference type="EMBL" id="JAUJYO010000017">
    <property type="protein sequence ID" value="KAK1291458.1"/>
    <property type="molecule type" value="Genomic_DNA"/>
</dbReference>
<reference evidence="1" key="1">
    <citation type="journal article" date="2023" name="Nat. Commun.">
        <title>Diploid and tetraploid genomes of Acorus and the evolution of monocots.</title>
        <authorList>
            <person name="Ma L."/>
            <person name="Liu K.W."/>
            <person name="Li Z."/>
            <person name="Hsiao Y.Y."/>
            <person name="Qi Y."/>
            <person name="Fu T."/>
            <person name="Tang G.D."/>
            <person name="Zhang D."/>
            <person name="Sun W.H."/>
            <person name="Liu D.K."/>
            <person name="Li Y."/>
            <person name="Chen G.Z."/>
            <person name="Liu X.D."/>
            <person name="Liao X.Y."/>
            <person name="Jiang Y.T."/>
            <person name="Yu X."/>
            <person name="Hao Y."/>
            <person name="Huang J."/>
            <person name="Zhao X.W."/>
            <person name="Ke S."/>
            <person name="Chen Y.Y."/>
            <person name="Wu W.L."/>
            <person name="Hsu J.L."/>
            <person name="Lin Y.F."/>
            <person name="Huang M.D."/>
            <person name="Li C.Y."/>
            <person name="Huang L."/>
            <person name="Wang Z.W."/>
            <person name="Zhao X."/>
            <person name="Zhong W.Y."/>
            <person name="Peng D.H."/>
            <person name="Ahmad S."/>
            <person name="Lan S."/>
            <person name="Zhang J.S."/>
            <person name="Tsai W.C."/>
            <person name="Van de Peer Y."/>
            <person name="Liu Z.J."/>
        </authorList>
    </citation>
    <scope>NUCLEOTIDE SEQUENCE</scope>
    <source>
        <strain evidence="1">CP</strain>
    </source>
</reference>
<dbReference type="AlphaFoldDB" id="A0AAV9CTR6"/>
<comment type="caution">
    <text evidence="1">The sequence shown here is derived from an EMBL/GenBank/DDBJ whole genome shotgun (WGS) entry which is preliminary data.</text>
</comment>
<proteinExistence type="predicted"/>
<keyword evidence="2" id="KW-1185">Reference proteome</keyword>
<dbReference type="Proteomes" id="UP001180020">
    <property type="component" value="Unassembled WGS sequence"/>
</dbReference>
<accession>A0AAV9CTR6</accession>
<sequence length="59" mass="6569">MCCNRWCFLLLLVVVAVGLLFGFGVYTKGFHKLKDTLHDEDLGPSRRPFIAGFGAPPPF</sequence>
<evidence type="ECO:0000313" key="1">
    <source>
        <dbReference type="EMBL" id="KAK1291458.1"/>
    </source>
</evidence>